<dbReference type="AlphaFoldDB" id="A0A1I1X1W0"/>
<evidence type="ECO:0000313" key="1">
    <source>
        <dbReference type="EMBL" id="SFE01376.1"/>
    </source>
</evidence>
<organism evidence="1 2">
    <name type="scientific">Paracidovorax konjaci</name>
    <dbReference type="NCBI Taxonomy" id="32040"/>
    <lineage>
        <taxon>Bacteria</taxon>
        <taxon>Pseudomonadati</taxon>
        <taxon>Pseudomonadota</taxon>
        <taxon>Betaproteobacteria</taxon>
        <taxon>Burkholderiales</taxon>
        <taxon>Comamonadaceae</taxon>
        <taxon>Paracidovorax</taxon>
    </lineage>
</organism>
<keyword evidence="2" id="KW-1185">Reference proteome</keyword>
<accession>A0A1I1X1W0</accession>
<gene>
    <name evidence="1" type="ORF">SAMN04489710_111161</name>
</gene>
<dbReference type="Proteomes" id="UP000199517">
    <property type="component" value="Unassembled WGS sequence"/>
</dbReference>
<sequence length="32" mass="3616">MSPDLSHAAYSALKLERARMHFVPQEIGAIYL</sequence>
<evidence type="ECO:0000313" key="2">
    <source>
        <dbReference type="Proteomes" id="UP000199517"/>
    </source>
</evidence>
<reference evidence="2" key="1">
    <citation type="submission" date="2016-10" db="EMBL/GenBank/DDBJ databases">
        <authorList>
            <person name="Varghese N."/>
            <person name="Submissions S."/>
        </authorList>
    </citation>
    <scope>NUCLEOTIDE SEQUENCE [LARGE SCALE GENOMIC DNA]</scope>
    <source>
        <strain evidence="2">DSM 7481</strain>
    </source>
</reference>
<dbReference type="EMBL" id="FOMQ01000011">
    <property type="protein sequence ID" value="SFE01376.1"/>
    <property type="molecule type" value="Genomic_DNA"/>
</dbReference>
<name>A0A1I1X1W0_9BURK</name>
<proteinExistence type="predicted"/>
<protein>
    <submittedName>
        <fullName evidence="1">Uncharacterized protein</fullName>
    </submittedName>
</protein>